<protein>
    <submittedName>
        <fullName evidence="1">Uncharacterized protein</fullName>
    </submittedName>
</protein>
<evidence type="ECO:0000313" key="2">
    <source>
        <dbReference type="Proteomes" id="UP001459277"/>
    </source>
</evidence>
<dbReference type="AlphaFoldDB" id="A0AAW2CD27"/>
<dbReference type="Gene3D" id="3.60.10.10">
    <property type="entry name" value="Endonuclease/exonuclease/phosphatase"/>
    <property type="match status" value="1"/>
</dbReference>
<reference evidence="1 2" key="1">
    <citation type="submission" date="2024-01" db="EMBL/GenBank/DDBJ databases">
        <title>A telomere-to-telomere, gap-free genome of sweet tea (Lithocarpus litseifolius).</title>
        <authorList>
            <person name="Zhou J."/>
        </authorList>
    </citation>
    <scope>NUCLEOTIDE SEQUENCE [LARGE SCALE GENOMIC DNA]</scope>
    <source>
        <strain evidence="1">Zhou-2022a</strain>
        <tissue evidence="1">Leaf</tissue>
    </source>
</reference>
<gene>
    <name evidence="1" type="ORF">SO802_024742</name>
</gene>
<evidence type="ECO:0000313" key="1">
    <source>
        <dbReference type="EMBL" id="KAK9995039.1"/>
    </source>
</evidence>
<dbReference type="EMBL" id="JAZDWU010000008">
    <property type="protein sequence ID" value="KAK9995039.1"/>
    <property type="molecule type" value="Genomic_DNA"/>
</dbReference>
<sequence>MKGEVMLALACPCLYAAKEVFSQPTDISNAPNHEVNDNVPNLFPYHTNLQKFEIQIQEIDTELGKFDHQHSELNHKTANIPHVPVFLEKELEISLNAREATFQDLTPHVTDSNDPPSSECMTLRKWKKLARDSPMQNDPLSLITGKELEVLIQAKDPSVVFLAETWADEARLKDIKRNINFENLFFVESNTSGGGLALYWKHSLDLLLSLLLRII</sequence>
<name>A0AAW2CD27_9ROSI</name>
<accession>A0AAW2CD27</accession>
<keyword evidence="2" id="KW-1185">Reference proteome</keyword>
<proteinExistence type="predicted"/>
<dbReference type="Proteomes" id="UP001459277">
    <property type="component" value="Unassembled WGS sequence"/>
</dbReference>
<comment type="caution">
    <text evidence="1">The sequence shown here is derived from an EMBL/GenBank/DDBJ whole genome shotgun (WGS) entry which is preliminary data.</text>
</comment>
<dbReference type="InterPro" id="IPR036691">
    <property type="entry name" value="Endo/exonu/phosph_ase_sf"/>
</dbReference>
<organism evidence="1 2">
    <name type="scientific">Lithocarpus litseifolius</name>
    <dbReference type="NCBI Taxonomy" id="425828"/>
    <lineage>
        <taxon>Eukaryota</taxon>
        <taxon>Viridiplantae</taxon>
        <taxon>Streptophyta</taxon>
        <taxon>Embryophyta</taxon>
        <taxon>Tracheophyta</taxon>
        <taxon>Spermatophyta</taxon>
        <taxon>Magnoliopsida</taxon>
        <taxon>eudicotyledons</taxon>
        <taxon>Gunneridae</taxon>
        <taxon>Pentapetalae</taxon>
        <taxon>rosids</taxon>
        <taxon>fabids</taxon>
        <taxon>Fagales</taxon>
        <taxon>Fagaceae</taxon>
        <taxon>Lithocarpus</taxon>
    </lineage>
</organism>